<feature type="signal peptide" evidence="1">
    <location>
        <begin position="1"/>
        <end position="16"/>
    </location>
</feature>
<proteinExistence type="predicted"/>
<dbReference type="RefSeq" id="WP_378302312.1">
    <property type="nucleotide sequence ID" value="NZ_JBHTJA010000056.1"/>
</dbReference>
<dbReference type="Proteomes" id="UP001596972">
    <property type="component" value="Unassembled WGS sequence"/>
</dbReference>
<feature type="chain" id="PRO_5045339396" description="Lipoprotein" evidence="1">
    <location>
        <begin position="17"/>
        <end position="138"/>
    </location>
</feature>
<comment type="caution">
    <text evidence="2">The sequence shown here is derived from an EMBL/GenBank/DDBJ whole genome shotgun (WGS) entry which is preliminary data.</text>
</comment>
<evidence type="ECO:0000313" key="3">
    <source>
        <dbReference type="Proteomes" id="UP001596972"/>
    </source>
</evidence>
<evidence type="ECO:0000313" key="2">
    <source>
        <dbReference type="EMBL" id="MFD0903471.1"/>
    </source>
</evidence>
<dbReference type="EMBL" id="JBHTJA010000056">
    <property type="protein sequence ID" value="MFD0903471.1"/>
    <property type="molecule type" value="Genomic_DNA"/>
</dbReference>
<name>A0ABW3EUL8_9ACTN</name>
<organism evidence="2 3">
    <name type="scientific">Actinomadura sediminis</name>
    <dbReference type="NCBI Taxonomy" id="1038904"/>
    <lineage>
        <taxon>Bacteria</taxon>
        <taxon>Bacillati</taxon>
        <taxon>Actinomycetota</taxon>
        <taxon>Actinomycetes</taxon>
        <taxon>Streptosporangiales</taxon>
        <taxon>Thermomonosporaceae</taxon>
        <taxon>Actinomadura</taxon>
    </lineage>
</organism>
<accession>A0ABW3EUL8</accession>
<evidence type="ECO:0008006" key="4">
    <source>
        <dbReference type="Google" id="ProtNLM"/>
    </source>
</evidence>
<protein>
    <recommendedName>
        <fullName evidence="4">Lipoprotein</fullName>
    </recommendedName>
</protein>
<evidence type="ECO:0000256" key="1">
    <source>
        <dbReference type="SAM" id="SignalP"/>
    </source>
</evidence>
<dbReference type="PROSITE" id="PS51257">
    <property type="entry name" value="PROKAR_LIPOPROTEIN"/>
    <property type="match status" value="1"/>
</dbReference>
<gene>
    <name evidence="2" type="ORF">ACFQ11_23970</name>
</gene>
<reference evidence="3" key="1">
    <citation type="journal article" date="2019" name="Int. J. Syst. Evol. Microbiol.">
        <title>The Global Catalogue of Microorganisms (GCM) 10K type strain sequencing project: providing services to taxonomists for standard genome sequencing and annotation.</title>
        <authorList>
            <consortium name="The Broad Institute Genomics Platform"/>
            <consortium name="The Broad Institute Genome Sequencing Center for Infectious Disease"/>
            <person name="Wu L."/>
            <person name="Ma J."/>
        </authorList>
    </citation>
    <scope>NUCLEOTIDE SEQUENCE [LARGE SCALE GENOMIC DNA]</scope>
    <source>
        <strain evidence="3">JCM 31202</strain>
    </source>
</reference>
<keyword evidence="3" id="KW-1185">Reference proteome</keyword>
<sequence>MALRLLIAITALGAAAAVVGCGDPAPDGDRTVRAGEEFTLAPGDTARTAGGFAVRFTGVPRDSRCPEDVTCAWEGDATVTVEVTAAGASPVERELHTNRRFAAETTVGGRTVRLLRLAPAARQGGVPAARYRARLTIG</sequence>
<keyword evidence="1" id="KW-0732">Signal</keyword>